<dbReference type="HAMAP" id="MF_01946">
    <property type="entry name" value="CetZ"/>
    <property type="match status" value="1"/>
</dbReference>
<keyword evidence="5 6" id="KW-0342">GTP-binding</keyword>
<dbReference type="Gene3D" id="3.30.1330.20">
    <property type="entry name" value="Tubulin/FtsZ, C-terminal domain"/>
    <property type="match status" value="1"/>
</dbReference>
<evidence type="ECO:0000256" key="3">
    <source>
        <dbReference type="ARBA" id="ARBA00022741"/>
    </source>
</evidence>
<reference evidence="11" key="3">
    <citation type="submission" date="2016-11" db="EMBL/GenBank/DDBJ databases">
        <authorList>
            <person name="Varghese N."/>
            <person name="Submissions S."/>
        </authorList>
    </citation>
    <scope>NUCLEOTIDE SEQUENCE [LARGE SCALE GENOMIC DNA]</scope>
    <source>
        <strain evidence="11">DX253</strain>
    </source>
</reference>
<evidence type="ECO:0000256" key="4">
    <source>
        <dbReference type="ARBA" id="ARBA00022960"/>
    </source>
</evidence>
<dbReference type="GO" id="GO:0005737">
    <property type="term" value="C:cytoplasm"/>
    <property type="evidence" value="ECO:0007669"/>
    <property type="project" value="UniProtKB-SubCell"/>
</dbReference>
<dbReference type="STRING" id="797209.GCA_000376445_01633"/>
<dbReference type="GO" id="GO:0008360">
    <property type="term" value="P:regulation of cell shape"/>
    <property type="evidence" value="ECO:0007669"/>
    <property type="project" value="UniProtKB-UniRule"/>
</dbReference>
<proteinExistence type="inferred from homology"/>
<feature type="binding site" evidence="6">
    <location>
        <position position="169"/>
    </location>
    <ligand>
        <name>GTP</name>
        <dbReference type="ChEBI" id="CHEBI:37565"/>
    </ligand>
</feature>
<dbReference type="InterPro" id="IPR048737">
    <property type="entry name" value="CetZ_C"/>
</dbReference>
<dbReference type="GO" id="GO:0051301">
    <property type="term" value="P:cell division"/>
    <property type="evidence" value="ECO:0007669"/>
    <property type="project" value="UniProtKB-KW"/>
</dbReference>
<evidence type="ECO:0000313" key="11">
    <source>
        <dbReference type="Proteomes" id="UP000184203"/>
    </source>
</evidence>
<dbReference type="Proteomes" id="UP000003751">
    <property type="component" value="Unassembled WGS sequence"/>
</dbReference>
<evidence type="ECO:0000313" key="8">
    <source>
        <dbReference type="EMBL" id="EFW94062.1"/>
    </source>
</evidence>
<gene>
    <name evidence="6" type="primary">cetZ</name>
    <name evidence="9" type="ORF">SAMN05444342_1905</name>
    <name evidence="8" type="ORF">ZOD2009_02925</name>
</gene>
<accession>E7QNJ2</accession>
<dbReference type="InterPro" id="IPR032907">
    <property type="entry name" value="CetZ"/>
</dbReference>
<keyword evidence="9" id="KW-0132">Cell division</keyword>
<dbReference type="AlphaFoldDB" id="E7QNJ2"/>
<feature type="binding site" evidence="6">
    <location>
        <position position="142"/>
    </location>
    <ligand>
        <name>GTP</name>
        <dbReference type="ChEBI" id="CHEBI:37565"/>
    </ligand>
</feature>
<evidence type="ECO:0000313" key="9">
    <source>
        <dbReference type="EMBL" id="SHK62961.1"/>
    </source>
</evidence>
<dbReference type="OrthoDB" id="329751at2157"/>
<evidence type="ECO:0000313" key="10">
    <source>
        <dbReference type="Proteomes" id="UP000003751"/>
    </source>
</evidence>
<dbReference type="EMBL" id="FRAN01000002">
    <property type="protein sequence ID" value="SHK62961.1"/>
    <property type="molecule type" value="Genomic_DNA"/>
</dbReference>
<dbReference type="GO" id="GO:0005525">
    <property type="term" value="F:GTP binding"/>
    <property type="evidence" value="ECO:0007669"/>
    <property type="project" value="UniProtKB-UniRule"/>
</dbReference>
<reference evidence="9" key="2">
    <citation type="submission" date="2016-11" db="EMBL/GenBank/DDBJ databases">
        <authorList>
            <person name="Jaros S."/>
            <person name="Januszkiewicz K."/>
            <person name="Wedrychowicz H."/>
        </authorList>
    </citation>
    <scope>NUCLEOTIDE SEQUENCE [LARGE SCALE GENOMIC DNA]</scope>
    <source>
        <strain evidence="9">DX253</strain>
    </source>
</reference>
<dbReference type="PATRIC" id="fig|797209.4.peg.569"/>
<protein>
    <recommendedName>
        <fullName evidence="6">Tubulin-like protein CetZ</fullName>
    </recommendedName>
</protein>
<name>E7QNJ2_HALPU</name>
<dbReference type="GO" id="GO:0032153">
    <property type="term" value="C:cell division site"/>
    <property type="evidence" value="ECO:0007669"/>
    <property type="project" value="TreeGrafter"/>
</dbReference>
<evidence type="ECO:0000259" key="7">
    <source>
        <dbReference type="SMART" id="SM00864"/>
    </source>
</evidence>
<dbReference type="Pfam" id="PF21011">
    <property type="entry name" value="CetZ_C"/>
    <property type="match status" value="1"/>
</dbReference>
<dbReference type="Proteomes" id="UP000184203">
    <property type="component" value="Unassembled WGS sequence"/>
</dbReference>
<dbReference type="eggNOG" id="arCOG02202">
    <property type="taxonomic scope" value="Archaea"/>
</dbReference>
<dbReference type="CDD" id="cd02202">
    <property type="entry name" value="CetZ_tubulin-like"/>
    <property type="match status" value="1"/>
</dbReference>
<keyword evidence="4 6" id="KW-0133">Cell shape</keyword>
<dbReference type="Pfam" id="PF00091">
    <property type="entry name" value="Tubulin"/>
    <property type="match status" value="1"/>
</dbReference>
<dbReference type="EMBL" id="AEMG01000002">
    <property type="protein sequence ID" value="EFW94062.1"/>
    <property type="molecule type" value="Genomic_DNA"/>
</dbReference>
<dbReference type="Gene3D" id="3.40.50.1440">
    <property type="entry name" value="Tubulin/FtsZ, GTPase domain"/>
    <property type="match status" value="1"/>
</dbReference>
<dbReference type="InterPro" id="IPR045061">
    <property type="entry name" value="FtsZ/CetZ"/>
</dbReference>
<keyword evidence="9" id="KW-0131">Cell cycle</keyword>
<keyword evidence="11" id="KW-1185">Reference proteome</keyword>
<feature type="domain" description="Tubulin/FtsZ GTPase" evidence="7">
    <location>
        <begin position="2"/>
        <end position="195"/>
    </location>
</feature>
<keyword evidence="3 6" id="KW-0547">Nucleotide-binding</keyword>
<evidence type="ECO:0000256" key="1">
    <source>
        <dbReference type="ARBA" id="ARBA00006877"/>
    </source>
</evidence>
<dbReference type="PANTHER" id="PTHR30314:SF10">
    <property type="entry name" value="TUBULIN-LIKE PROTEIN CETZ"/>
    <property type="match status" value="1"/>
</dbReference>
<dbReference type="SMART" id="SM00864">
    <property type="entry name" value="Tubulin"/>
    <property type="match status" value="1"/>
</dbReference>
<dbReference type="InterPro" id="IPR003008">
    <property type="entry name" value="Tubulin_FtsZ_GTPase"/>
</dbReference>
<sequence length="391" mass="41662">MKLAMIGFGQAGGKIVDKFLEYDQRTQSGIVRAAVAVNTARADLMGLQHVPEDNRVLIGQSRVKGHGVGADNELGAEIAEEDIDEVQGAIDNIPVHEVDAFLIIAGMGGGSGSGGAPVVAKHLKRIYTEPVYGLGILPGGDEGGIYTLNAARSFQTFVREVDNLMVFDNDAWRQSGESMESGYEEINEEIVTRFGILFGAGEVGGGDDVAESVVDSSEIINTLAGGGVSTIGYAAEEVEMQNSGGLLSRFTGGGGGRAEDTAHTTNRITSLVRKAALGRLTLPCEIQGTERALLVMSGPSHHLNRKGIERGRKWLEEQTGSMEVRGGDYPVNEPSVASVVLLSGVTNVPRIKELQQVAIEAQDNIDDIQQESQTNLENLVEDDEDELDPLF</sequence>
<dbReference type="RefSeq" id="WP_007976849.1">
    <property type="nucleotide sequence ID" value="NZ_AEMG01000002.1"/>
</dbReference>
<feature type="binding site" evidence="6">
    <location>
        <begin position="110"/>
        <end position="112"/>
    </location>
    <ligand>
        <name>GTP</name>
        <dbReference type="ChEBI" id="CHEBI:37565"/>
    </ligand>
</feature>
<comment type="subcellular location">
    <subcellularLocation>
        <location evidence="6">Cytoplasm</location>
    </subcellularLocation>
</comment>
<dbReference type="FunFam" id="3.40.50.1440:FF:000051">
    <property type="entry name" value="Tubulin-like protein CetZ"/>
    <property type="match status" value="1"/>
</dbReference>
<evidence type="ECO:0000256" key="2">
    <source>
        <dbReference type="ARBA" id="ARBA00022490"/>
    </source>
</evidence>
<organism evidence="8 10">
    <name type="scientific">Haladaptatus paucihalophilus DX253</name>
    <dbReference type="NCBI Taxonomy" id="797209"/>
    <lineage>
        <taxon>Archaea</taxon>
        <taxon>Methanobacteriati</taxon>
        <taxon>Methanobacteriota</taxon>
        <taxon>Stenosarchaea group</taxon>
        <taxon>Halobacteria</taxon>
        <taxon>Halobacteriales</taxon>
        <taxon>Haladaptataceae</taxon>
        <taxon>Haladaptatus</taxon>
    </lineage>
</organism>
<dbReference type="InterPro" id="IPR036525">
    <property type="entry name" value="Tubulin/FtsZ_GTPase_sf"/>
</dbReference>
<evidence type="ECO:0000256" key="5">
    <source>
        <dbReference type="ARBA" id="ARBA00023134"/>
    </source>
</evidence>
<evidence type="ECO:0000256" key="6">
    <source>
        <dbReference type="HAMAP-Rule" id="MF_01946"/>
    </source>
</evidence>
<dbReference type="GO" id="GO:0003924">
    <property type="term" value="F:GTPase activity"/>
    <property type="evidence" value="ECO:0007669"/>
    <property type="project" value="InterPro"/>
</dbReference>
<keyword evidence="2 6" id="KW-0963">Cytoplasm</keyword>
<reference evidence="8 10" key="1">
    <citation type="journal article" date="2014" name="ISME J.">
        <title>Trehalose/2-sulfotrehalose biosynthesis and glycine-betaine uptake are widely spread mechanisms for osmoadaptation in the Halobacteriales.</title>
        <authorList>
            <person name="Youssef N.H."/>
            <person name="Savage-Ashlock K.N."/>
            <person name="McCully A.L."/>
            <person name="Luedtke B."/>
            <person name="Shaw E.I."/>
            <person name="Hoff W.D."/>
            <person name="Elshahed M.S."/>
        </authorList>
    </citation>
    <scope>NUCLEOTIDE SEQUENCE [LARGE SCALE GENOMIC DNA]</scope>
    <source>
        <strain evidence="8 10">DX253</strain>
    </source>
</reference>
<dbReference type="SUPFAM" id="SSF52490">
    <property type="entry name" value="Tubulin nucleotide-binding domain-like"/>
    <property type="match status" value="1"/>
</dbReference>
<dbReference type="PANTHER" id="PTHR30314">
    <property type="entry name" value="CELL DIVISION PROTEIN FTSZ-RELATED"/>
    <property type="match status" value="1"/>
</dbReference>
<dbReference type="InterPro" id="IPR037103">
    <property type="entry name" value="Tubulin/FtsZ-like_C"/>
</dbReference>
<comment type="function">
    <text evidence="6">Involved in cell shape control.</text>
</comment>
<feature type="binding site" evidence="6">
    <location>
        <begin position="10"/>
        <end position="14"/>
    </location>
    <ligand>
        <name>GTP</name>
        <dbReference type="ChEBI" id="CHEBI:37565"/>
    </ligand>
</feature>
<feature type="binding site" evidence="6">
    <location>
        <position position="187"/>
    </location>
    <ligand>
        <name>GTP</name>
        <dbReference type="ChEBI" id="CHEBI:37565"/>
    </ligand>
</feature>
<comment type="similarity">
    <text evidence="1 6">Belongs to the CetZ family.</text>
</comment>